<feature type="compositionally biased region" description="Gly residues" evidence="1">
    <location>
        <begin position="21"/>
        <end position="34"/>
    </location>
</feature>
<dbReference type="EMBL" id="KZ772789">
    <property type="protein sequence ID" value="PTQ30963.1"/>
    <property type="molecule type" value="Genomic_DNA"/>
</dbReference>
<evidence type="ECO:0000256" key="1">
    <source>
        <dbReference type="SAM" id="MobiDB-lite"/>
    </source>
</evidence>
<evidence type="ECO:0000313" key="2">
    <source>
        <dbReference type="EMBL" id="PTQ30963.1"/>
    </source>
</evidence>
<proteinExistence type="predicted"/>
<evidence type="ECO:0000313" key="3">
    <source>
        <dbReference type="Proteomes" id="UP000244005"/>
    </source>
</evidence>
<accession>A0A2R6WAU4</accession>
<feature type="region of interest" description="Disordered" evidence="1">
    <location>
        <begin position="1"/>
        <end position="131"/>
    </location>
</feature>
<protein>
    <submittedName>
        <fullName evidence="2">Uncharacterized protein</fullName>
    </submittedName>
</protein>
<dbReference type="Proteomes" id="UP000244005">
    <property type="component" value="Unassembled WGS sequence"/>
</dbReference>
<organism evidence="2 3">
    <name type="scientific">Marchantia polymorpha</name>
    <name type="common">Common liverwort</name>
    <name type="synonym">Marchantia aquatica</name>
    <dbReference type="NCBI Taxonomy" id="3197"/>
    <lineage>
        <taxon>Eukaryota</taxon>
        <taxon>Viridiplantae</taxon>
        <taxon>Streptophyta</taxon>
        <taxon>Embryophyta</taxon>
        <taxon>Marchantiophyta</taxon>
        <taxon>Marchantiopsida</taxon>
        <taxon>Marchantiidae</taxon>
        <taxon>Marchantiales</taxon>
        <taxon>Marchantiaceae</taxon>
        <taxon>Marchantia</taxon>
    </lineage>
</organism>
<dbReference type="Gramene" id="Mp5g16830.1">
    <property type="protein sequence ID" value="Mp5g16830.1.cds"/>
    <property type="gene ID" value="Mp5g16830"/>
</dbReference>
<dbReference type="AlphaFoldDB" id="A0A2R6WAU4"/>
<reference evidence="3" key="1">
    <citation type="journal article" date="2017" name="Cell">
        <title>Insights into land plant evolution garnered from the Marchantia polymorpha genome.</title>
        <authorList>
            <person name="Bowman J.L."/>
            <person name="Kohchi T."/>
            <person name="Yamato K.T."/>
            <person name="Jenkins J."/>
            <person name="Shu S."/>
            <person name="Ishizaki K."/>
            <person name="Yamaoka S."/>
            <person name="Nishihama R."/>
            <person name="Nakamura Y."/>
            <person name="Berger F."/>
            <person name="Adam C."/>
            <person name="Aki S.S."/>
            <person name="Althoff F."/>
            <person name="Araki T."/>
            <person name="Arteaga-Vazquez M.A."/>
            <person name="Balasubrmanian S."/>
            <person name="Barry K."/>
            <person name="Bauer D."/>
            <person name="Boehm C.R."/>
            <person name="Briginshaw L."/>
            <person name="Caballero-Perez J."/>
            <person name="Catarino B."/>
            <person name="Chen F."/>
            <person name="Chiyoda S."/>
            <person name="Chovatia M."/>
            <person name="Davies K.M."/>
            <person name="Delmans M."/>
            <person name="Demura T."/>
            <person name="Dierschke T."/>
            <person name="Dolan L."/>
            <person name="Dorantes-Acosta A.E."/>
            <person name="Eklund D.M."/>
            <person name="Florent S.N."/>
            <person name="Flores-Sandoval E."/>
            <person name="Fujiyama A."/>
            <person name="Fukuzawa H."/>
            <person name="Galik B."/>
            <person name="Grimanelli D."/>
            <person name="Grimwood J."/>
            <person name="Grossniklaus U."/>
            <person name="Hamada T."/>
            <person name="Haseloff J."/>
            <person name="Hetherington A.J."/>
            <person name="Higo A."/>
            <person name="Hirakawa Y."/>
            <person name="Hundley H.N."/>
            <person name="Ikeda Y."/>
            <person name="Inoue K."/>
            <person name="Inoue S.I."/>
            <person name="Ishida S."/>
            <person name="Jia Q."/>
            <person name="Kakita M."/>
            <person name="Kanazawa T."/>
            <person name="Kawai Y."/>
            <person name="Kawashima T."/>
            <person name="Kennedy M."/>
            <person name="Kinose K."/>
            <person name="Kinoshita T."/>
            <person name="Kohara Y."/>
            <person name="Koide E."/>
            <person name="Komatsu K."/>
            <person name="Kopischke S."/>
            <person name="Kubo M."/>
            <person name="Kyozuka J."/>
            <person name="Lagercrantz U."/>
            <person name="Lin S.S."/>
            <person name="Lindquist E."/>
            <person name="Lipzen A.M."/>
            <person name="Lu C.W."/>
            <person name="De Luna E."/>
            <person name="Martienssen R.A."/>
            <person name="Minamino N."/>
            <person name="Mizutani M."/>
            <person name="Mizutani M."/>
            <person name="Mochizuki N."/>
            <person name="Monte I."/>
            <person name="Mosher R."/>
            <person name="Nagasaki H."/>
            <person name="Nakagami H."/>
            <person name="Naramoto S."/>
            <person name="Nishitani K."/>
            <person name="Ohtani M."/>
            <person name="Okamoto T."/>
            <person name="Okumura M."/>
            <person name="Phillips J."/>
            <person name="Pollak B."/>
            <person name="Reinders A."/>
            <person name="Rovekamp M."/>
            <person name="Sano R."/>
            <person name="Sawa S."/>
            <person name="Schmid M.W."/>
            <person name="Shirakawa M."/>
            <person name="Solano R."/>
            <person name="Spunde A."/>
            <person name="Suetsugu N."/>
            <person name="Sugano S."/>
            <person name="Sugiyama A."/>
            <person name="Sun R."/>
            <person name="Suzuki Y."/>
            <person name="Takenaka M."/>
            <person name="Takezawa D."/>
            <person name="Tomogane H."/>
            <person name="Tsuzuki M."/>
            <person name="Ueda T."/>
            <person name="Umeda M."/>
            <person name="Ward J.M."/>
            <person name="Watanabe Y."/>
            <person name="Yazaki K."/>
            <person name="Yokoyama R."/>
            <person name="Yoshitake Y."/>
            <person name="Yotsui I."/>
            <person name="Zachgo S."/>
            <person name="Schmutz J."/>
        </authorList>
    </citation>
    <scope>NUCLEOTIDE SEQUENCE [LARGE SCALE GENOMIC DNA]</scope>
    <source>
        <strain evidence="3">Tak-1</strain>
    </source>
</reference>
<name>A0A2R6WAU4_MARPO</name>
<gene>
    <name evidence="2" type="ORF">MARPO_0117s0023</name>
</gene>
<keyword evidence="3" id="KW-1185">Reference proteome</keyword>
<sequence length="193" mass="20269">MDVALEGAVSAERSRPNLGRVAGGGGGLPSGGRAGEARPASQPVLHQHAPERRRPTLPEAGGLPPNPDPEAGAEGRPKRYSLMQAPERRLPTRPDAVGLSPTLRQSIHEGARCRSPSDYNPRDRTQTSSTAVPVDVVTSGKTWSSVTAIDHGAGRGRQESWVSVFFQSRATGSHGRLESRVTDIAVAGNVSCG</sequence>